<keyword evidence="1" id="KW-1133">Transmembrane helix</keyword>
<feature type="transmembrane region" description="Helical" evidence="1">
    <location>
        <begin position="48"/>
        <end position="65"/>
    </location>
</feature>
<comment type="caution">
    <text evidence="2">The sequence shown here is derived from an EMBL/GenBank/DDBJ whole genome shotgun (WGS) entry which is preliminary data.</text>
</comment>
<keyword evidence="1" id="KW-0472">Membrane</keyword>
<keyword evidence="3" id="KW-1185">Reference proteome</keyword>
<keyword evidence="1" id="KW-0812">Transmembrane</keyword>
<protein>
    <submittedName>
        <fullName evidence="2">Uncharacterized protein</fullName>
    </submittedName>
</protein>
<proteinExistence type="predicted"/>
<name>A0A4Q2EHT7_9ACTN</name>
<gene>
    <name evidence="2" type="ORF">C1706_04005</name>
</gene>
<dbReference type="EMBL" id="PPCV01000002">
    <property type="protein sequence ID" value="RXW33031.1"/>
    <property type="molecule type" value="Genomic_DNA"/>
</dbReference>
<dbReference type="RefSeq" id="WP_129457929.1">
    <property type="nucleotide sequence ID" value="NZ_PPCV01000002.1"/>
</dbReference>
<accession>A0A4Q2EHT7</accession>
<evidence type="ECO:0000313" key="2">
    <source>
        <dbReference type="EMBL" id="RXW33031.1"/>
    </source>
</evidence>
<sequence length="125" mass="13515">MIVVPVIVALALLTLLATLQALLALGQPVGEYLWGGRHRCATPRLRQVARWAVLAYAVAALVLLSRADLLPGHDAPFIRALAWIVFAYGACQVILNAMSSSRRQRKLMMPVSTVLMLSVLLIAAS</sequence>
<evidence type="ECO:0000256" key="1">
    <source>
        <dbReference type="SAM" id="Phobius"/>
    </source>
</evidence>
<organism evidence="2 3">
    <name type="scientific">Propioniciclava flava</name>
    <dbReference type="NCBI Taxonomy" id="2072026"/>
    <lineage>
        <taxon>Bacteria</taxon>
        <taxon>Bacillati</taxon>
        <taxon>Actinomycetota</taxon>
        <taxon>Actinomycetes</taxon>
        <taxon>Propionibacteriales</taxon>
        <taxon>Propionibacteriaceae</taxon>
        <taxon>Propioniciclava</taxon>
    </lineage>
</organism>
<dbReference type="OrthoDB" id="1524823at2"/>
<evidence type="ECO:0000313" key="3">
    <source>
        <dbReference type="Proteomes" id="UP000290624"/>
    </source>
</evidence>
<dbReference type="AlphaFoldDB" id="A0A4Q2EHT7"/>
<feature type="transmembrane region" description="Helical" evidence="1">
    <location>
        <begin position="77"/>
        <end position="95"/>
    </location>
</feature>
<reference evidence="2 3" key="1">
    <citation type="submission" date="2018-01" db="EMBL/GenBank/DDBJ databases">
        <title>Lactibacter flavus gen. nov., sp. nov., a novel bacterium of the family Propionibacteriaceae isolated from raw milk and dairy products.</title>
        <authorList>
            <person name="Wenning M."/>
            <person name="Breitenwieser F."/>
            <person name="Huptas C."/>
            <person name="von Neubeck M."/>
            <person name="Busse H.-J."/>
            <person name="Scherer S."/>
        </authorList>
    </citation>
    <scope>NUCLEOTIDE SEQUENCE [LARGE SCALE GENOMIC DNA]</scope>
    <source>
        <strain evidence="2 3">VG341</strain>
    </source>
</reference>
<dbReference type="Proteomes" id="UP000290624">
    <property type="component" value="Unassembled WGS sequence"/>
</dbReference>